<dbReference type="GO" id="GO:0005840">
    <property type="term" value="C:ribosome"/>
    <property type="evidence" value="ECO:0007669"/>
    <property type="project" value="UniProtKB-KW"/>
</dbReference>
<dbReference type="PANTHER" id="PTHR10986">
    <property type="entry name" value="39S RIBOSOMAL PROTEIN L20"/>
    <property type="match status" value="1"/>
</dbReference>
<evidence type="ECO:0000256" key="8">
    <source>
        <dbReference type="RuleBase" id="RU000560"/>
    </source>
</evidence>
<comment type="caution">
    <text evidence="9">The sequence shown here is derived from an EMBL/GenBank/DDBJ whole genome shotgun (WGS) entry which is preliminary data.</text>
</comment>
<proteinExistence type="inferred from homology"/>
<dbReference type="InterPro" id="IPR049946">
    <property type="entry name" value="RIBOSOMAL_L20_CS"/>
</dbReference>
<dbReference type="Proteomes" id="UP000231056">
    <property type="component" value="Unassembled WGS sequence"/>
</dbReference>
<comment type="function">
    <text evidence="7 8">Binds directly to 23S ribosomal RNA and is necessary for the in vitro assembly process of the 50S ribosomal subunit. It is not involved in the protein synthesizing functions of that subunit.</text>
</comment>
<dbReference type="Pfam" id="PF00453">
    <property type="entry name" value="Ribosomal_L20"/>
    <property type="match status" value="1"/>
</dbReference>
<dbReference type="CDD" id="cd07026">
    <property type="entry name" value="Ribosomal_L20"/>
    <property type="match status" value="1"/>
</dbReference>
<protein>
    <recommendedName>
        <fullName evidence="6 7">Large ribosomal subunit protein bL20</fullName>
    </recommendedName>
</protein>
<evidence type="ECO:0000256" key="4">
    <source>
        <dbReference type="ARBA" id="ARBA00022980"/>
    </source>
</evidence>
<dbReference type="GO" id="GO:0006412">
    <property type="term" value="P:translation"/>
    <property type="evidence" value="ECO:0007669"/>
    <property type="project" value="InterPro"/>
</dbReference>
<keyword evidence="3 7" id="KW-0694">RNA-binding</keyword>
<dbReference type="GO" id="GO:0019843">
    <property type="term" value="F:rRNA binding"/>
    <property type="evidence" value="ECO:0007669"/>
    <property type="project" value="UniProtKB-UniRule"/>
</dbReference>
<evidence type="ECO:0000313" key="9">
    <source>
        <dbReference type="EMBL" id="PIQ73118.1"/>
    </source>
</evidence>
<evidence type="ECO:0000313" key="10">
    <source>
        <dbReference type="Proteomes" id="UP000231056"/>
    </source>
</evidence>
<evidence type="ECO:0000256" key="3">
    <source>
        <dbReference type="ARBA" id="ARBA00022884"/>
    </source>
</evidence>
<evidence type="ECO:0000256" key="1">
    <source>
        <dbReference type="ARBA" id="ARBA00007698"/>
    </source>
</evidence>
<organism evidence="9 10">
    <name type="scientific">Candidatus Roizmanbacteria bacterium CG11_big_fil_rev_8_21_14_0_20_36_8</name>
    <dbReference type="NCBI Taxonomy" id="1974856"/>
    <lineage>
        <taxon>Bacteria</taxon>
        <taxon>Candidatus Roizmaniibacteriota</taxon>
    </lineage>
</organism>
<dbReference type="GO" id="GO:0000027">
    <property type="term" value="P:ribosomal large subunit assembly"/>
    <property type="evidence" value="ECO:0007669"/>
    <property type="project" value="UniProtKB-UniRule"/>
</dbReference>
<evidence type="ECO:0000256" key="2">
    <source>
        <dbReference type="ARBA" id="ARBA00022730"/>
    </source>
</evidence>
<dbReference type="PROSITE" id="PS00937">
    <property type="entry name" value="RIBOSOMAL_L20"/>
    <property type="match status" value="1"/>
</dbReference>
<evidence type="ECO:0000256" key="5">
    <source>
        <dbReference type="ARBA" id="ARBA00023274"/>
    </source>
</evidence>
<keyword evidence="5 7" id="KW-0687">Ribonucleoprotein</keyword>
<reference evidence="9 10" key="1">
    <citation type="submission" date="2017-09" db="EMBL/GenBank/DDBJ databases">
        <title>Depth-based differentiation of microbial function through sediment-hosted aquifers and enrichment of novel symbionts in the deep terrestrial subsurface.</title>
        <authorList>
            <person name="Probst A.J."/>
            <person name="Ladd B."/>
            <person name="Jarett J.K."/>
            <person name="Geller-Mcgrath D.E."/>
            <person name="Sieber C.M."/>
            <person name="Emerson J.B."/>
            <person name="Anantharaman K."/>
            <person name="Thomas B.C."/>
            <person name="Malmstrom R."/>
            <person name="Stieglmeier M."/>
            <person name="Klingl A."/>
            <person name="Woyke T."/>
            <person name="Ryan C.M."/>
            <person name="Banfield J.F."/>
        </authorList>
    </citation>
    <scope>NUCLEOTIDE SEQUENCE [LARGE SCALE GENOMIC DNA]</scope>
    <source>
        <strain evidence="9">CG11_big_fil_rev_8_21_14_0_20_36_8</strain>
    </source>
</reference>
<dbReference type="NCBIfam" id="TIGR01032">
    <property type="entry name" value="rplT_bact"/>
    <property type="match status" value="1"/>
</dbReference>
<accession>A0A2M6IT58</accession>
<dbReference type="EMBL" id="PCVM01000101">
    <property type="protein sequence ID" value="PIQ73118.1"/>
    <property type="molecule type" value="Genomic_DNA"/>
</dbReference>
<dbReference type="SUPFAM" id="SSF74731">
    <property type="entry name" value="Ribosomal protein L20"/>
    <property type="match status" value="1"/>
</dbReference>
<dbReference type="InterPro" id="IPR035566">
    <property type="entry name" value="Ribosomal_protein_bL20_C"/>
</dbReference>
<dbReference type="InterPro" id="IPR005813">
    <property type="entry name" value="Ribosomal_bL20"/>
</dbReference>
<dbReference type="PRINTS" id="PR00062">
    <property type="entry name" value="RIBOSOMALL20"/>
</dbReference>
<dbReference type="GO" id="GO:1990904">
    <property type="term" value="C:ribonucleoprotein complex"/>
    <property type="evidence" value="ECO:0007669"/>
    <property type="project" value="UniProtKB-KW"/>
</dbReference>
<dbReference type="FunFam" id="1.10.1900.20:FF:000001">
    <property type="entry name" value="50S ribosomal protein L20"/>
    <property type="match status" value="1"/>
</dbReference>
<sequence>MVRVSSGPATRNKHRKVLDLAKGYWMSRSKQFSKAQEAVLHAGEYAFAGRKLKKRDLRRLWITRVSAALKQKGVKYSLFIHWMKVKKITLDRKILSQLALDYPQAFDKIVEQVKK</sequence>
<comment type="similarity">
    <text evidence="1 7 8">Belongs to the bacterial ribosomal protein bL20 family.</text>
</comment>
<dbReference type="HAMAP" id="MF_00382">
    <property type="entry name" value="Ribosomal_bL20"/>
    <property type="match status" value="1"/>
</dbReference>
<name>A0A2M6IT58_9BACT</name>
<gene>
    <name evidence="7" type="primary">rplT</name>
    <name evidence="9" type="ORF">COV58_04265</name>
</gene>
<dbReference type="GO" id="GO:0003735">
    <property type="term" value="F:structural constituent of ribosome"/>
    <property type="evidence" value="ECO:0007669"/>
    <property type="project" value="InterPro"/>
</dbReference>
<keyword evidence="2 7" id="KW-0699">rRNA-binding</keyword>
<keyword evidence="4 7" id="KW-0689">Ribosomal protein</keyword>
<dbReference type="Gene3D" id="1.10.1900.20">
    <property type="entry name" value="Ribosomal protein L20"/>
    <property type="match status" value="1"/>
</dbReference>
<evidence type="ECO:0000256" key="7">
    <source>
        <dbReference type="HAMAP-Rule" id="MF_00382"/>
    </source>
</evidence>
<dbReference type="AlphaFoldDB" id="A0A2M6IT58"/>
<dbReference type="Gene3D" id="6.10.160.10">
    <property type="match status" value="1"/>
</dbReference>
<evidence type="ECO:0000256" key="6">
    <source>
        <dbReference type="ARBA" id="ARBA00035172"/>
    </source>
</evidence>